<dbReference type="GO" id="GO:0003700">
    <property type="term" value="F:DNA-binding transcription factor activity"/>
    <property type="evidence" value="ECO:0007669"/>
    <property type="project" value="InterPro"/>
</dbReference>
<dbReference type="InterPro" id="IPR028978">
    <property type="entry name" value="Chorismate_lyase_/UTRA_dom_sf"/>
</dbReference>
<dbReference type="Pfam" id="PF07702">
    <property type="entry name" value="UTRA"/>
    <property type="match status" value="1"/>
</dbReference>
<keyword evidence="6" id="KW-1185">Reference proteome</keyword>
<dbReference type="AlphaFoldDB" id="A0A2U2DII8"/>
<keyword evidence="1" id="KW-0805">Transcription regulation</keyword>
<dbReference type="SUPFAM" id="SSF46785">
    <property type="entry name" value="Winged helix' DNA-binding domain"/>
    <property type="match status" value="1"/>
</dbReference>
<evidence type="ECO:0000259" key="4">
    <source>
        <dbReference type="PROSITE" id="PS50949"/>
    </source>
</evidence>
<dbReference type="GO" id="GO:0003677">
    <property type="term" value="F:DNA binding"/>
    <property type="evidence" value="ECO:0007669"/>
    <property type="project" value="UniProtKB-KW"/>
</dbReference>
<dbReference type="SUPFAM" id="SSF64288">
    <property type="entry name" value="Chorismate lyase-like"/>
    <property type="match status" value="1"/>
</dbReference>
<gene>
    <name evidence="5" type="primary">phnF</name>
    <name evidence="5" type="ORF">DEM27_27535</name>
</gene>
<evidence type="ECO:0000313" key="5">
    <source>
        <dbReference type="EMBL" id="PWE53127.1"/>
    </source>
</evidence>
<dbReference type="RefSeq" id="WP_109461461.1">
    <property type="nucleotide sequence ID" value="NZ_QFBC01000018.1"/>
</dbReference>
<dbReference type="GO" id="GO:0045892">
    <property type="term" value="P:negative regulation of DNA-templated transcription"/>
    <property type="evidence" value="ECO:0007669"/>
    <property type="project" value="TreeGrafter"/>
</dbReference>
<protein>
    <submittedName>
        <fullName evidence="5">Phosphonate metabolism transcriptional regulator PhnF</fullName>
    </submittedName>
</protein>
<dbReference type="PANTHER" id="PTHR44846">
    <property type="entry name" value="MANNOSYL-D-GLYCERATE TRANSPORT/METABOLISM SYSTEM REPRESSOR MNGR-RELATED"/>
    <property type="match status" value="1"/>
</dbReference>
<dbReference type="InterPro" id="IPR050679">
    <property type="entry name" value="Bact_HTH_transcr_reg"/>
</dbReference>
<evidence type="ECO:0000313" key="6">
    <source>
        <dbReference type="Proteomes" id="UP000245252"/>
    </source>
</evidence>
<name>A0A2U2DII8_9HYPH</name>
<keyword evidence="3" id="KW-0804">Transcription</keyword>
<dbReference type="InterPro" id="IPR000524">
    <property type="entry name" value="Tscrpt_reg_HTH_GntR"/>
</dbReference>
<dbReference type="InterPro" id="IPR011663">
    <property type="entry name" value="UTRA"/>
</dbReference>
<dbReference type="Gene3D" id="3.40.1410.10">
    <property type="entry name" value="Chorismate lyase-like"/>
    <property type="match status" value="1"/>
</dbReference>
<sequence>MAGQRQVQRQNGVALWRQIADRVRTSIDNGEYDHSGMIPPELVLAEQFGVNRHTVRSALAALGQEGIVRAVQGRGTLIERRQRLNFPISKRTRFTAGIGGQGRELQGLLLSFDTEPASETIATHLCLATGTPVIKLEALRKVDGVPVSRSTSWFPGDRFAGIADAYRRSESITKAFAELGLADYIRTSTEISATHAEPSEITDLELSPGAIVLVTKALNTDLDGVPVQYAITRFPADRVHFTIEN</sequence>
<accession>A0A2U2DII8</accession>
<dbReference type="SMART" id="SM00866">
    <property type="entry name" value="UTRA"/>
    <property type="match status" value="1"/>
</dbReference>
<proteinExistence type="predicted"/>
<dbReference type="PROSITE" id="PS50949">
    <property type="entry name" value="HTH_GNTR"/>
    <property type="match status" value="1"/>
</dbReference>
<dbReference type="CDD" id="cd07377">
    <property type="entry name" value="WHTH_GntR"/>
    <property type="match status" value="1"/>
</dbReference>
<keyword evidence="2" id="KW-0238">DNA-binding</keyword>
<reference evidence="5 6" key="1">
    <citation type="submission" date="2018-05" db="EMBL/GenBank/DDBJ databases">
        <title>The draft genome of strain NS-104.</title>
        <authorList>
            <person name="Hang P."/>
            <person name="Jiang J."/>
        </authorList>
    </citation>
    <scope>NUCLEOTIDE SEQUENCE [LARGE SCALE GENOMIC DNA]</scope>
    <source>
        <strain evidence="5 6">NS-104</strain>
    </source>
</reference>
<evidence type="ECO:0000256" key="3">
    <source>
        <dbReference type="ARBA" id="ARBA00023163"/>
    </source>
</evidence>
<evidence type="ECO:0000256" key="2">
    <source>
        <dbReference type="ARBA" id="ARBA00023125"/>
    </source>
</evidence>
<comment type="caution">
    <text evidence="5">The sequence shown here is derived from an EMBL/GenBank/DDBJ whole genome shotgun (WGS) entry which is preliminary data.</text>
</comment>
<dbReference type="Pfam" id="PF00392">
    <property type="entry name" value="GntR"/>
    <property type="match status" value="1"/>
</dbReference>
<dbReference type="SMART" id="SM00345">
    <property type="entry name" value="HTH_GNTR"/>
    <property type="match status" value="1"/>
</dbReference>
<dbReference type="Proteomes" id="UP000245252">
    <property type="component" value="Unassembled WGS sequence"/>
</dbReference>
<dbReference type="InterPro" id="IPR036388">
    <property type="entry name" value="WH-like_DNA-bd_sf"/>
</dbReference>
<feature type="domain" description="HTH gntR-type" evidence="4">
    <location>
        <begin position="13"/>
        <end position="81"/>
    </location>
</feature>
<dbReference type="OrthoDB" id="9800645at2"/>
<dbReference type="PRINTS" id="PR00035">
    <property type="entry name" value="HTHGNTR"/>
</dbReference>
<dbReference type="EMBL" id="QFBC01000018">
    <property type="protein sequence ID" value="PWE53127.1"/>
    <property type="molecule type" value="Genomic_DNA"/>
</dbReference>
<dbReference type="PANTHER" id="PTHR44846:SF1">
    <property type="entry name" value="MANNOSYL-D-GLYCERATE TRANSPORT_METABOLISM SYSTEM REPRESSOR MNGR-RELATED"/>
    <property type="match status" value="1"/>
</dbReference>
<dbReference type="NCBIfam" id="TIGR02325">
    <property type="entry name" value="C_P_lyase_phnF"/>
    <property type="match status" value="1"/>
</dbReference>
<dbReference type="Gene3D" id="1.10.10.10">
    <property type="entry name" value="Winged helix-like DNA-binding domain superfamily/Winged helix DNA-binding domain"/>
    <property type="match status" value="1"/>
</dbReference>
<evidence type="ECO:0000256" key="1">
    <source>
        <dbReference type="ARBA" id="ARBA00023015"/>
    </source>
</evidence>
<dbReference type="InterPro" id="IPR012702">
    <property type="entry name" value="CP_lyase_PhnF"/>
</dbReference>
<organism evidence="5 6">
    <name type="scientific">Metarhizobium album</name>
    <dbReference type="NCBI Taxonomy" id="2182425"/>
    <lineage>
        <taxon>Bacteria</taxon>
        <taxon>Pseudomonadati</taxon>
        <taxon>Pseudomonadota</taxon>
        <taxon>Alphaproteobacteria</taxon>
        <taxon>Hyphomicrobiales</taxon>
        <taxon>Rhizobiaceae</taxon>
        <taxon>Metarhizobium</taxon>
    </lineage>
</organism>
<dbReference type="InterPro" id="IPR036390">
    <property type="entry name" value="WH_DNA-bd_sf"/>
</dbReference>